<evidence type="ECO:0000313" key="3">
    <source>
        <dbReference type="Proteomes" id="UP000006906"/>
    </source>
</evidence>
<organism evidence="2 3">
    <name type="scientific">Chlamydomonas reinhardtii</name>
    <name type="common">Chlamydomonas smithii</name>
    <dbReference type="NCBI Taxonomy" id="3055"/>
    <lineage>
        <taxon>Eukaryota</taxon>
        <taxon>Viridiplantae</taxon>
        <taxon>Chlorophyta</taxon>
        <taxon>core chlorophytes</taxon>
        <taxon>Chlorophyceae</taxon>
        <taxon>CS clade</taxon>
        <taxon>Chlamydomonadales</taxon>
        <taxon>Chlamydomonadaceae</taxon>
        <taxon>Chlamydomonas</taxon>
    </lineage>
</organism>
<keyword evidence="3" id="KW-1185">Reference proteome</keyword>
<feature type="compositionally biased region" description="Polar residues" evidence="1">
    <location>
        <begin position="109"/>
        <end position="125"/>
    </location>
</feature>
<feature type="region of interest" description="Disordered" evidence="1">
    <location>
        <begin position="97"/>
        <end position="125"/>
    </location>
</feature>
<dbReference type="RefSeq" id="XP_001694792.1">
    <property type="nucleotide sequence ID" value="XM_001694740.2"/>
</dbReference>
<reference evidence="2 3" key="1">
    <citation type="journal article" date="2007" name="Science">
        <title>The Chlamydomonas genome reveals the evolution of key animal and plant functions.</title>
        <authorList>
            <person name="Merchant S.S."/>
            <person name="Prochnik S.E."/>
            <person name="Vallon O."/>
            <person name="Harris E.H."/>
            <person name="Karpowicz S.J."/>
            <person name="Witman G.B."/>
            <person name="Terry A."/>
            <person name="Salamov A."/>
            <person name="Fritz-Laylin L.K."/>
            <person name="Marechal-Drouard L."/>
            <person name="Marshall W.F."/>
            <person name="Qu L.H."/>
            <person name="Nelson D.R."/>
            <person name="Sanderfoot A.A."/>
            <person name="Spalding M.H."/>
            <person name="Kapitonov V.V."/>
            <person name="Ren Q."/>
            <person name="Ferris P."/>
            <person name="Lindquist E."/>
            <person name="Shapiro H."/>
            <person name="Lucas S.M."/>
            <person name="Grimwood J."/>
            <person name="Schmutz J."/>
            <person name="Cardol P."/>
            <person name="Cerutti H."/>
            <person name="Chanfreau G."/>
            <person name="Chen C.L."/>
            <person name="Cognat V."/>
            <person name="Croft M.T."/>
            <person name="Dent R."/>
            <person name="Dutcher S."/>
            <person name="Fernandez E."/>
            <person name="Fukuzawa H."/>
            <person name="Gonzalez-Ballester D."/>
            <person name="Gonzalez-Halphen D."/>
            <person name="Hallmann A."/>
            <person name="Hanikenne M."/>
            <person name="Hippler M."/>
            <person name="Inwood W."/>
            <person name="Jabbari K."/>
            <person name="Kalanon M."/>
            <person name="Kuras R."/>
            <person name="Lefebvre P.A."/>
            <person name="Lemaire S.D."/>
            <person name="Lobanov A.V."/>
            <person name="Lohr M."/>
            <person name="Manuell A."/>
            <person name="Meier I."/>
            <person name="Mets L."/>
            <person name="Mittag M."/>
            <person name="Mittelmeier T."/>
            <person name="Moroney J.V."/>
            <person name="Moseley J."/>
            <person name="Napoli C."/>
            <person name="Nedelcu A.M."/>
            <person name="Niyogi K."/>
            <person name="Novoselov S.V."/>
            <person name="Paulsen I.T."/>
            <person name="Pazour G."/>
            <person name="Purton S."/>
            <person name="Ral J.P."/>
            <person name="Riano-Pachon D.M."/>
            <person name="Riekhof W."/>
            <person name="Rymarquis L."/>
            <person name="Schroda M."/>
            <person name="Stern D."/>
            <person name="Umen J."/>
            <person name="Willows R."/>
            <person name="Wilson N."/>
            <person name="Zimmer S.L."/>
            <person name="Allmer J."/>
            <person name="Balk J."/>
            <person name="Bisova K."/>
            <person name="Chen C.J."/>
            <person name="Elias M."/>
            <person name="Gendler K."/>
            <person name="Hauser C."/>
            <person name="Lamb M.R."/>
            <person name="Ledford H."/>
            <person name="Long J.C."/>
            <person name="Minagawa J."/>
            <person name="Page M.D."/>
            <person name="Pan J."/>
            <person name="Pootakham W."/>
            <person name="Roje S."/>
            <person name="Rose A."/>
            <person name="Stahlberg E."/>
            <person name="Terauchi A.M."/>
            <person name="Yang P."/>
            <person name="Ball S."/>
            <person name="Bowler C."/>
            <person name="Dieckmann C.L."/>
            <person name="Gladyshev V.N."/>
            <person name="Green P."/>
            <person name="Jorgensen R."/>
            <person name="Mayfield S."/>
            <person name="Mueller-Roeber B."/>
            <person name="Rajamani S."/>
            <person name="Sayre R.T."/>
            <person name="Brokstein P."/>
            <person name="Dubchak I."/>
            <person name="Goodstein D."/>
            <person name="Hornick L."/>
            <person name="Huang Y.W."/>
            <person name="Jhaveri J."/>
            <person name="Luo Y."/>
            <person name="Martinez D."/>
            <person name="Ngau W.C."/>
            <person name="Otillar B."/>
            <person name="Poliakov A."/>
            <person name="Porter A."/>
            <person name="Szajkowski L."/>
            <person name="Werner G."/>
            <person name="Zhou K."/>
            <person name="Grigoriev I.V."/>
            <person name="Rokhsar D.S."/>
            <person name="Grossman A.R."/>
        </authorList>
    </citation>
    <scope>NUCLEOTIDE SEQUENCE [LARGE SCALE GENOMIC DNA]</scope>
    <source>
        <strain evidence="3">CC-503</strain>
    </source>
</reference>
<dbReference type="Gramene" id="PNW78989">
    <property type="protein sequence ID" value="PNW78989"/>
    <property type="gene ID" value="CHLRE_09g396809v5"/>
</dbReference>
<dbReference type="GeneID" id="5720346"/>
<feature type="region of interest" description="Disordered" evidence="1">
    <location>
        <begin position="25"/>
        <end position="54"/>
    </location>
</feature>
<dbReference type="EMBL" id="CM008970">
    <property type="protein sequence ID" value="PNW78989.1"/>
    <property type="molecule type" value="Genomic_DNA"/>
</dbReference>
<dbReference type="Proteomes" id="UP000006906">
    <property type="component" value="Chromosome 9"/>
</dbReference>
<proteinExistence type="predicted"/>
<dbReference type="PaxDb" id="3055-EDP02376"/>
<evidence type="ECO:0000313" key="2">
    <source>
        <dbReference type="EMBL" id="PNW78989.1"/>
    </source>
</evidence>
<gene>
    <name evidence="2" type="ORF">CHLRE_09g396809v5</name>
</gene>
<dbReference type="KEGG" id="cre:CHLRE_09g396809v5"/>
<protein>
    <submittedName>
        <fullName evidence="2">Uncharacterized protein</fullName>
    </submittedName>
</protein>
<dbReference type="HOGENOM" id="CLU_1557467_0_0_1"/>
<dbReference type="InParanoid" id="A8J0G2"/>
<dbReference type="OrthoDB" id="531115at2759"/>
<accession>A8J0G2</accession>
<dbReference type="AlphaFoldDB" id="A8J0G2"/>
<name>A8J0G2_CHLRE</name>
<evidence type="ECO:0000256" key="1">
    <source>
        <dbReference type="SAM" id="MobiDB-lite"/>
    </source>
</evidence>
<sequence>MVRMVIETRPDPRLCGSEDCASLPLAARGRSGRPAQEAARRRARKSRSTRSPAQTFASRIYWREVTNAELRQTRNSGLREAVALAAQAGCRIRGPLADAGEGRAEPQATGAQSLGASDSAAQSASENGGPILLNALLTRAVDAHVQTKLDERIAAEWEVVPDVPEVDEYVML</sequence>